<dbReference type="OrthoDB" id="10021397at2759"/>
<evidence type="ECO:0000313" key="7">
    <source>
        <dbReference type="EMBL" id="SAM07154.1"/>
    </source>
</evidence>
<feature type="transmembrane region" description="Helical" evidence="6">
    <location>
        <begin position="274"/>
        <end position="298"/>
    </location>
</feature>
<organism evidence="7">
    <name type="scientific">Absidia glauca</name>
    <name type="common">Pin mould</name>
    <dbReference type="NCBI Taxonomy" id="4829"/>
    <lineage>
        <taxon>Eukaryota</taxon>
        <taxon>Fungi</taxon>
        <taxon>Fungi incertae sedis</taxon>
        <taxon>Mucoromycota</taxon>
        <taxon>Mucoromycotina</taxon>
        <taxon>Mucoromycetes</taxon>
        <taxon>Mucorales</taxon>
        <taxon>Cunninghamellaceae</taxon>
        <taxon>Absidia</taxon>
    </lineage>
</organism>
<dbReference type="InParanoid" id="A0A168RMW2"/>
<evidence type="ECO:0000256" key="2">
    <source>
        <dbReference type="ARBA" id="ARBA00022692"/>
    </source>
</evidence>
<feature type="transmembrane region" description="Helical" evidence="6">
    <location>
        <begin position="63"/>
        <end position="82"/>
    </location>
</feature>
<dbReference type="InterPro" id="IPR036259">
    <property type="entry name" value="MFS_trans_sf"/>
</dbReference>
<name>A0A168RMW2_ABSGL</name>
<dbReference type="GO" id="GO:0005886">
    <property type="term" value="C:plasma membrane"/>
    <property type="evidence" value="ECO:0007669"/>
    <property type="project" value="TreeGrafter"/>
</dbReference>
<dbReference type="Gene3D" id="1.20.1250.20">
    <property type="entry name" value="MFS general substrate transporter like domains"/>
    <property type="match status" value="1"/>
</dbReference>
<feature type="transmembrane region" description="Helical" evidence="6">
    <location>
        <begin position="247"/>
        <end position="267"/>
    </location>
</feature>
<evidence type="ECO:0000256" key="6">
    <source>
        <dbReference type="SAM" id="Phobius"/>
    </source>
</evidence>
<feature type="transmembrane region" description="Helical" evidence="6">
    <location>
        <begin position="140"/>
        <end position="160"/>
    </location>
</feature>
<feature type="transmembrane region" description="Helical" evidence="6">
    <location>
        <begin position="180"/>
        <end position="201"/>
    </location>
</feature>
<dbReference type="PANTHER" id="PTHR23501">
    <property type="entry name" value="MAJOR FACILITATOR SUPERFAMILY"/>
    <property type="match status" value="1"/>
</dbReference>
<evidence type="ECO:0000256" key="1">
    <source>
        <dbReference type="ARBA" id="ARBA00004141"/>
    </source>
</evidence>
<feature type="transmembrane region" description="Helical" evidence="6">
    <location>
        <begin position="115"/>
        <end position="134"/>
    </location>
</feature>
<dbReference type="STRING" id="4829.A0A168RMW2"/>
<keyword evidence="3 6" id="KW-1133">Transmembrane helix</keyword>
<evidence type="ECO:0008006" key="9">
    <source>
        <dbReference type="Google" id="ProtNLM"/>
    </source>
</evidence>
<evidence type="ECO:0000313" key="8">
    <source>
        <dbReference type="Proteomes" id="UP000078561"/>
    </source>
</evidence>
<dbReference type="PANTHER" id="PTHR23501:SF102">
    <property type="entry name" value="DRUG TRANSPORTER, PUTATIVE (AFU_ORTHOLOGUE AFUA_3G08530)-RELATED"/>
    <property type="match status" value="1"/>
</dbReference>
<evidence type="ECO:0000256" key="4">
    <source>
        <dbReference type="ARBA" id="ARBA00023136"/>
    </source>
</evidence>
<dbReference type="OMA" id="KEVAVHC"/>
<protein>
    <recommendedName>
        <fullName evidence="9">Major facilitator superfamily (MFS) profile domain-containing protein</fullName>
    </recommendedName>
</protein>
<keyword evidence="8" id="KW-1185">Reference proteome</keyword>
<evidence type="ECO:0000256" key="3">
    <source>
        <dbReference type="ARBA" id="ARBA00022989"/>
    </source>
</evidence>
<feature type="compositionally biased region" description="Basic and acidic residues" evidence="5">
    <location>
        <begin position="469"/>
        <end position="480"/>
    </location>
</feature>
<feature type="region of interest" description="Disordered" evidence="5">
    <location>
        <begin position="455"/>
        <end position="489"/>
    </location>
</feature>
<dbReference type="SUPFAM" id="SSF103473">
    <property type="entry name" value="MFS general substrate transporter"/>
    <property type="match status" value="1"/>
</dbReference>
<comment type="subcellular location">
    <subcellularLocation>
        <location evidence="1">Membrane</location>
        <topology evidence="1">Multi-pass membrane protein</topology>
    </subcellularLocation>
</comment>
<dbReference type="EMBL" id="LT554730">
    <property type="protein sequence ID" value="SAM07154.1"/>
    <property type="molecule type" value="Genomic_DNA"/>
</dbReference>
<accession>A0A168RMW2</accession>
<feature type="compositionally biased region" description="Polar residues" evidence="5">
    <location>
        <begin position="455"/>
        <end position="468"/>
    </location>
</feature>
<dbReference type="AlphaFoldDB" id="A0A168RMW2"/>
<evidence type="ECO:0000256" key="5">
    <source>
        <dbReference type="SAM" id="MobiDB-lite"/>
    </source>
</evidence>
<proteinExistence type="predicted"/>
<feature type="region of interest" description="Disordered" evidence="5">
    <location>
        <begin position="1"/>
        <end position="25"/>
    </location>
</feature>
<keyword evidence="2 6" id="KW-0812">Transmembrane</keyword>
<keyword evidence="4 6" id="KW-0472">Membrane</keyword>
<dbReference type="FunCoup" id="A0A168RMW2">
    <property type="interactions" value="37"/>
</dbReference>
<feature type="transmembrane region" description="Helical" evidence="6">
    <location>
        <begin position="88"/>
        <end position="108"/>
    </location>
</feature>
<reference evidence="7" key="1">
    <citation type="submission" date="2016-04" db="EMBL/GenBank/DDBJ databases">
        <authorList>
            <person name="Evans L.H."/>
            <person name="Alamgir A."/>
            <person name="Owens N."/>
            <person name="Weber N.D."/>
            <person name="Virtaneva K."/>
            <person name="Barbian K."/>
            <person name="Babar A."/>
            <person name="Rosenke K."/>
        </authorList>
    </citation>
    <scope>NUCLEOTIDE SEQUENCE [LARGE SCALE GENOMIC DNA]</scope>
    <source>
        <strain evidence="7">CBS 101.48</strain>
    </source>
</reference>
<dbReference type="Proteomes" id="UP000078561">
    <property type="component" value="Unassembled WGS sequence"/>
</dbReference>
<dbReference type="GO" id="GO:0022857">
    <property type="term" value="F:transmembrane transporter activity"/>
    <property type="evidence" value="ECO:0007669"/>
    <property type="project" value="TreeGrafter"/>
</dbReference>
<gene>
    <name evidence="7" type="primary">ABSGL_12793.1 scaffold 13517</name>
</gene>
<sequence>MNREEIEEGSPSHAAESIDKTEITSESENLKCLGIDVTHPPPSKEHEGKEVAVHCLKKSKKSATLLALLLVHFLCLMDLTIVSTTLTVIGADFNAFASISWVINAYILTYDVFRISTILTAAILLILALNFGGMTNTWNSVSVVVPLVLSIVLIAVFGVIEWKFAVDPILSPHLIRNRSLMMVCISNATFGANLFTVLYYLPLYLQVVKGDSTELSSIHLMPMRIATVVTSVSTGPLTGKTMCYRPYLWTGMIIIILHVGLISLFGVDTSYAEIFGITFFGGCGLGIVFPATAIAIISSIEPKHISVANGFGHFCRLLGASFGIAIANSVLNTGLQNRLPSILPPEYIEPVISSSLFVRDGLPDQYKAATLQVYADVLRMIWYTMIPLTSIGKRTYLLYRKIQSPVSDIYFVGFISSLFVKHYDLKNPGKLIAKANPINVNSEVIEIPQVEQVDNSMDTSGVGSNPTRQGDKSSRDRHTDSAATIKTSA</sequence>